<evidence type="ECO:0000313" key="11">
    <source>
        <dbReference type="EnsemblMetazoa" id="AMAM011675-PA"/>
    </source>
</evidence>
<dbReference type="AlphaFoldDB" id="A0A182SR05"/>
<evidence type="ECO:0000256" key="9">
    <source>
        <dbReference type="ARBA" id="ARBA00023136"/>
    </source>
</evidence>
<reference evidence="12" key="1">
    <citation type="submission" date="2013-09" db="EMBL/GenBank/DDBJ databases">
        <title>The Genome Sequence of Anopheles maculatus species B.</title>
        <authorList>
            <consortium name="The Broad Institute Genomics Platform"/>
            <person name="Neafsey D.E."/>
            <person name="Besansky N."/>
            <person name="Howell P."/>
            <person name="Walton C."/>
            <person name="Young S.K."/>
            <person name="Zeng Q."/>
            <person name="Gargeya S."/>
            <person name="Fitzgerald M."/>
            <person name="Haas B."/>
            <person name="Abouelleil A."/>
            <person name="Allen A.W."/>
            <person name="Alvarado L."/>
            <person name="Arachchi H.M."/>
            <person name="Berlin A.M."/>
            <person name="Chapman S.B."/>
            <person name="Gainer-Dewar J."/>
            <person name="Goldberg J."/>
            <person name="Griggs A."/>
            <person name="Gujja S."/>
            <person name="Hansen M."/>
            <person name="Howarth C."/>
            <person name="Imamovic A."/>
            <person name="Ireland A."/>
            <person name="Larimer J."/>
            <person name="McCowan C."/>
            <person name="Murphy C."/>
            <person name="Pearson M."/>
            <person name="Poon T.W."/>
            <person name="Priest M."/>
            <person name="Roberts A."/>
            <person name="Saif S."/>
            <person name="Shea T."/>
            <person name="Sisk P."/>
            <person name="Sykes S."/>
            <person name="Wortman J."/>
            <person name="Nusbaum C."/>
            <person name="Birren B."/>
        </authorList>
    </citation>
    <scope>NUCLEOTIDE SEQUENCE [LARGE SCALE GENOMIC DNA]</scope>
    <source>
        <strain evidence="12">maculatus3</strain>
    </source>
</reference>
<dbReference type="PANTHER" id="PTHR13205:SF15">
    <property type="entry name" value="DOLICHOL KINASE"/>
    <property type="match status" value="1"/>
</dbReference>
<dbReference type="PANTHER" id="PTHR13205">
    <property type="entry name" value="TRANSMEMBRANE PROTEIN 15-RELATED"/>
    <property type="match status" value="1"/>
</dbReference>
<dbReference type="GO" id="GO:0004168">
    <property type="term" value="F:dolichol kinase activity"/>
    <property type="evidence" value="ECO:0007669"/>
    <property type="project" value="UniProtKB-EC"/>
</dbReference>
<comment type="similarity">
    <text evidence="2">Belongs to the polyprenol kinase family.</text>
</comment>
<accession>A0A182SR05</accession>
<feature type="transmembrane region" description="Helical" evidence="10">
    <location>
        <begin position="170"/>
        <end position="191"/>
    </location>
</feature>
<keyword evidence="4" id="KW-0808">Transferase</keyword>
<evidence type="ECO:0000256" key="5">
    <source>
        <dbReference type="ARBA" id="ARBA00022692"/>
    </source>
</evidence>
<dbReference type="Proteomes" id="UP000075901">
    <property type="component" value="Unassembled WGS sequence"/>
</dbReference>
<evidence type="ECO:0000256" key="8">
    <source>
        <dbReference type="ARBA" id="ARBA00022989"/>
    </source>
</evidence>
<feature type="transmembrane region" description="Helical" evidence="10">
    <location>
        <begin position="98"/>
        <end position="117"/>
    </location>
</feature>
<evidence type="ECO:0000256" key="6">
    <source>
        <dbReference type="ARBA" id="ARBA00022777"/>
    </source>
</evidence>
<comment type="subcellular location">
    <subcellularLocation>
        <location evidence="1">Endoplasmic reticulum membrane</location>
        <topology evidence="1">Multi-pass membrane protein</topology>
    </subcellularLocation>
</comment>
<evidence type="ECO:0000313" key="12">
    <source>
        <dbReference type="Proteomes" id="UP000075901"/>
    </source>
</evidence>
<evidence type="ECO:0000256" key="7">
    <source>
        <dbReference type="ARBA" id="ARBA00022824"/>
    </source>
</evidence>
<evidence type="ECO:0000256" key="2">
    <source>
        <dbReference type="ARBA" id="ARBA00010794"/>
    </source>
</evidence>
<feature type="transmembrane region" description="Helical" evidence="10">
    <location>
        <begin position="369"/>
        <end position="389"/>
    </location>
</feature>
<feature type="transmembrane region" description="Helical" evidence="10">
    <location>
        <begin position="75"/>
        <end position="92"/>
    </location>
</feature>
<keyword evidence="7" id="KW-0256">Endoplasmic reticulum</keyword>
<protein>
    <recommendedName>
        <fullName evidence="3">dolichol kinase</fullName>
        <ecNumber evidence="3">2.7.1.108</ecNumber>
    </recommendedName>
</protein>
<evidence type="ECO:0000256" key="4">
    <source>
        <dbReference type="ARBA" id="ARBA00022679"/>
    </source>
</evidence>
<feature type="transmembrane region" description="Helical" evidence="10">
    <location>
        <begin position="306"/>
        <end position="324"/>
    </location>
</feature>
<reference evidence="11" key="2">
    <citation type="submission" date="2020-05" db="UniProtKB">
        <authorList>
            <consortium name="EnsemblMetazoa"/>
        </authorList>
    </citation>
    <scope>IDENTIFICATION</scope>
    <source>
        <strain evidence="11">maculatus3</strain>
    </source>
</reference>
<feature type="transmembrane region" description="Helical" evidence="10">
    <location>
        <begin position="331"/>
        <end position="349"/>
    </location>
</feature>
<dbReference type="EC" id="2.7.1.108" evidence="3"/>
<dbReference type="GO" id="GO:0005789">
    <property type="term" value="C:endoplasmic reticulum membrane"/>
    <property type="evidence" value="ECO:0007669"/>
    <property type="project" value="UniProtKB-SubCell"/>
</dbReference>
<proteinExistence type="inferred from homology"/>
<feature type="transmembrane region" description="Helical" evidence="10">
    <location>
        <begin position="198"/>
        <end position="227"/>
    </location>
</feature>
<evidence type="ECO:0000256" key="10">
    <source>
        <dbReference type="SAM" id="Phobius"/>
    </source>
</evidence>
<feature type="transmembrane region" description="Helical" evidence="10">
    <location>
        <begin position="129"/>
        <end position="150"/>
    </location>
</feature>
<feature type="transmembrane region" description="Helical" evidence="10">
    <location>
        <begin position="267"/>
        <end position="300"/>
    </location>
</feature>
<keyword evidence="6" id="KW-0418">Kinase</keyword>
<evidence type="ECO:0000256" key="3">
    <source>
        <dbReference type="ARBA" id="ARBA00012132"/>
    </source>
</evidence>
<dbReference type="InterPro" id="IPR032974">
    <property type="entry name" value="Polypren_kinase"/>
</dbReference>
<dbReference type="EnsemblMetazoa" id="AMAM011675-RA">
    <property type="protein sequence ID" value="AMAM011675-PA"/>
    <property type="gene ID" value="AMAM011675"/>
</dbReference>
<feature type="transmembrane region" description="Helical" evidence="10">
    <location>
        <begin position="233"/>
        <end position="255"/>
    </location>
</feature>
<dbReference type="VEuPathDB" id="VectorBase:AMAM011675"/>
<sequence>MNTFYKTRPGASPGWWLGVLLPACYAATLWRPYQQNHQQHLPRDYKRTVLMTFGLVLQSLVIRGTLESRWNRRQAILLTLLVVASGWGLFVVCLKENVVFAGVSGFLPVVVYDKLYFTILKTIPKSFSYGEAFIVAQSIVAFAYCTFLQLPPAILRPDTVYTEMQVIYSILQIGLLGILMLAWATYCFTWLRKSIPFWFALGITSGLVALCPIGKLPAVTHLILFFVNDMETIMTTGMYLALLVLTVSFIMWQFSYGRRTTTATRKVFHFLIVLVYGPGLLYQCRLLYLASGLMLAVLIVLEMARLIQLAPVANALNVTVNLFIDEKDAGAVALTPIYLLVGCSLPFWLHPVPCDLTDSSGLQMLTLSAGVISIGIGDTAASVIGYHFGRHKWHASTNKSVEGTVASVLLQSAAVAAAYHYGVIHLTVLRAAYTGVAIIVNALVESKTDQIDNLVLPLVTYLILVSSP</sequence>
<keyword evidence="12" id="KW-1185">Reference proteome</keyword>
<keyword evidence="9 10" id="KW-0472">Membrane</keyword>
<name>A0A182SR05_9DIPT</name>
<dbReference type="GO" id="GO:0043048">
    <property type="term" value="P:dolichyl monophosphate biosynthetic process"/>
    <property type="evidence" value="ECO:0007669"/>
    <property type="project" value="TreeGrafter"/>
</dbReference>
<keyword evidence="5 10" id="KW-0812">Transmembrane</keyword>
<evidence type="ECO:0000256" key="1">
    <source>
        <dbReference type="ARBA" id="ARBA00004477"/>
    </source>
</evidence>
<keyword evidence="8 10" id="KW-1133">Transmembrane helix</keyword>
<organism evidence="11 12">
    <name type="scientific">Anopheles maculatus</name>
    <dbReference type="NCBI Taxonomy" id="74869"/>
    <lineage>
        <taxon>Eukaryota</taxon>
        <taxon>Metazoa</taxon>
        <taxon>Ecdysozoa</taxon>
        <taxon>Arthropoda</taxon>
        <taxon>Hexapoda</taxon>
        <taxon>Insecta</taxon>
        <taxon>Pterygota</taxon>
        <taxon>Neoptera</taxon>
        <taxon>Endopterygota</taxon>
        <taxon>Diptera</taxon>
        <taxon>Nematocera</taxon>
        <taxon>Culicoidea</taxon>
        <taxon>Culicidae</taxon>
        <taxon>Anophelinae</taxon>
        <taxon>Anopheles</taxon>
        <taxon>Anopheles maculatus group</taxon>
    </lineage>
</organism>
<feature type="transmembrane region" description="Helical" evidence="10">
    <location>
        <begin position="50"/>
        <end position="66"/>
    </location>
</feature>